<feature type="non-terminal residue" evidence="1">
    <location>
        <position position="68"/>
    </location>
</feature>
<evidence type="ECO:0000313" key="2">
    <source>
        <dbReference type="Proteomes" id="UP000265520"/>
    </source>
</evidence>
<protein>
    <submittedName>
        <fullName evidence="1">Uncharacterized protein</fullName>
    </submittedName>
</protein>
<evidence type="ECO:0000313" key="1">
    <source>
        <dbReference type="EMBL" id="MCI92635.1"/>
    </source>
</evidence>
<dbReference type="EMBL" id="LXQA011306280">
    <property type="protein sequence ID" value="MCI92635.1"/>
    <property type="molecule type" value="Genomic_DNA"/>
</dbReference>
<dbReference type="AlphaFoldDB" id="A0A392W151"/>
<proteinExistence type="predicted"/>
<accession>A0A392W151</accession>
<feature type="non-terminal residue" evidence="1">
    <location>
        <position position="1"/>
    </location>
</feature>
<organism evidence="1 2">
    <name type="scientific">Trifolium medium</name>
    <dbReference type="NCBI Taxonomy" id="97028"/>
    <lineage>
        <taxon>Eukaryota</taxon>
        <taxon>Viridiplantae</taxon>
        <taxon>Streptophyta</taxon>
        <taxon>Embryophyta</taxon>
        <taxon>Tracheophyta</taxon>
        <taxon>Spermatophyta</taxon>
        <taxon>Magnoliopsida</taxon>
        <taxon>eudicotyledons</taxon>
        <taxon>Gunneridae</taxon>
        <taxon>Pentapetalae</taxon>
        <taxon>rosids</taxon>
        <taxon>fabids</taxon>
        <taxon>Fabales</taxon>
        <taxon>Fabaceae</taxon>
        <taxon>Papilionoideae</taxon>
        <taxon>50 kb inversion clade</taxon>
        <taxon>NPAAA clade</taxon>
        <taxon>Hologalegina</taxon>
        <taxon>IRL clade</taxon>
        <taxon>Trifolieae</taxon>
        <taxon>Trifolium</taxon>
    </lineage>
</organism>
<sequence>RGQVATHKDQLASSLKEKEDVASKRNALSKEKVGLEEMVEGLEIEVGTRYDSGFQFALEQLKIVFPDL</sequence>
<name>A0A392W151_9FABA</name>
<reference evidence="1 2" key="1">
    <citation type="journal article" date="2018" name="Front. Plant Sci.">
        <title>Red Clover (Trifolium pratense) and Zigzag Clover (T. medium) - A Picture of Genomic Similarities and Differences.</title>
        <authorList>
            <person name="Dluhosova J."/>
            <person name="Istvanek J."/>
            <person name="Nedelnik J."/>
            <person name="Repkova J."/>
        </authorList>
    </citation>
    <scope>NUCLEOTIDE SEQUENCE [LARGE SCALE GENOMIC DNA]</scope>
    <source>
        <strain evidence="2">cv. 10/8</strain>
        <tissue evidence="1">Leaf</tissue>
    </source>
</reference>
<comment type="caution">
    <text evidence="1">The sequence shown here is derived from an EMBL/GenBank/DDBJ whole genome shotgun (WGS) entry which is preliminary data.</text>
</comment>
<dbReference type="Proteomes" id="UP000265520">
    <property type="component" value="Unassembled WGS sequence"/>
</dbReference>
<keyword evidence="2" id="KW-1185">Reference proteome</keyword>